<organism evidence="2 3">
    <name type="scientific">Angustibacter aerolatus</name>
    <dbReference type="NCBI Taxonomy" id="1162965"/>
    <lineage>
        <taxon>Bacteria</taxon>
        <taxon>Bacillati</taxon>
        <taxon>Actinomycetota</taxon>
        <taxon>Actinomycetes</taxon>
        <taxon>Kineosporiales</taxon>
        <taxon>Kineosporiaceae</taxon>
    </lineage>
</organism>
<dbReference type="InterPro" id="IPR011051">
    <property type="entry name" value="RmlC_Cupin_sf"/>
</dbReference>
<sequence length="165" mass="17688">MLGNADLRISYSVSDATSPFYRNAIGDECVYVQAGSARVETVFGALDVREGDFVILPRTTVHRWVPTDVEGAGPLRTYAIEANSHVAPPKRYLSRYGRLLEHSPYCERDLHGPVEPLLAEGATSRCSPSTAGAAAAGWWAASSSRPRTRSTSSGGTAASTRTRST</sequence>
<evidence type="ECO:0008006" key="4">
    <source>
        <dbReference type="Google" id="ProtNLM"/>
    </source>
</evidence>
<reference evidence="3" key="1">
    <citation type="journal article" date="2019" name="Int. J. Syst. Evol. Microbiol.">
        <title>The Global Catalogue of Microorganisms (GCM) 10K type strain sequencing project: providing services to taxonomists for standard genome sequencing and annotation.</title>
        <authorList>
            <consortium name="The Broad Institute Genomics Platform"/>
            <consortium name="The Broad Institute Genome Sequencing Center for Infectious Disease"/>
            <person name="Wu L."/>
            <person name="Ma J."/>
        </authorList>
    </citation>
    <scope>NUCLEOTIDE SEQUENCE [LARGE SCALE GENOMIC DNA]</scope>
    <source>
        <strain evidence="3">NBRC 108730</strain>
    </source>
</reference>
<dbReference type="Proteomes" id="UP001157017">
    <property type="component" value="Unassembled WGS sequence"/>
</dbReference>
<comment type="caution">
    <text evidence="2">The sequence shown here is derived from an EMBL/GenBank/DDBJ whole genome shotgun (WGS) entry which is preliminary data.</text>
</comment>
<feature type="region of interest" description="Disordered" evidence="1">
    <location>
        <begin position="137"/>
        <end position="165"/>
    </location>
</feature>
<evidence type="ECO:0000256" key="1">
    <source>
        <dbReference type="SAM" id="MobiDB-lite"/>
    </source>
</evidence>
<gene>
    <name evidence="2" type="ORF">GCM10025868_11440</name>
</gene>
<dbReference type="EMBL" id="BSUZ01000001">
    <property type="protein sequence ID" value="GMA85894.1"/>
    <property type="molecule type" value="Genomic_DNA"/>
</dbReference>
<proteinExistence type="predicted"/>
<accession>A0ABQ6JFH4</accession>
<protein>
    <recommendedName>
        <fullName evidence="4">Cupin 2 conserved barrel domain-containing protein</fullName>
    </recommendedName>
</protein>
<dbReference type="Gene3D" id="2.60.120.10">
    <property type="entry name" value="Jelly Rolls"/>
    <property type="match status" value="1"/>
</dbReference>
<name>A0ABQ6JFH4_9ACTN</name>
<evidence type="ECO:0000313" key="2">
    <source>
        <dbReference type="EMBL" id="GMA85894.1"/>
    </source>
</evidence>
<evidence type="ECO:0000313" key="3">
    <source>
        <dbReference type="Proteomes" id="UP001157017"/>
    </source>
</evidence>
<dbReference type="SUPFAM" id="SSF51182">
    <property type="entry name" value="RmlC-like cupins"/>
    <property type="match status" value="1"/>
</dbReference>
<dbReference type="InterPro" id="IPR014710">
    <property type="entry name" value="RmlC-like_jellyroll"/>
</dbReference>
<keyword evidence="3" id="KW-1185">Reference proteome</keyword>
<dbReference type="CDD" id="cd02208">
    <property type="entry name" value="cupin_RmlC-like"/>
    <property type="match status" value="1"/>
</dbReference>